<dbReference type="Proteomes" id="UP000694546">
    <property type="component" value="Chromosome 15"/>
</dbReference>
<dbReference type="Ensembl" id="ENSGMOT00000025606.1">
    <property type="protein sequence ID" value="ENSGMOP00000061582.1"/>
    <property type="gene ID" value="ENSGMOG00000034001.1"/>
</dbReference>
<dbReference type="Pfam" id="PF17665">
    <property type="entry name" value="DUF5527"/>
    <property type="match status" value="1"/>
</dbReference>
<sequence length="145" mass="14761">MNSSYPEFNGSSPSPPTTEGFNLSGLTTALSLLPAPGPSDPHDPGVTIMVVLGLAVLLAGVAAFLAVCRSSEGGCDSDGSVFCGPRGGSGLGASGRGGAATSEPQLKVWKRLGSYRRSYNTSFRRPPQRRAHGAQSPGGAPDEDD</sequence>
<name>A0A8C5CIJ8_GADMO</name>
<dbReference type="GeneTree" id="ENSGT00990000203760"/>
<feature type="region of interest" description="Disordered" evidence="1">
    <location>
        <begin position="73"/>
        <end position="106"/>
    </location>
</feature>
<dbReference type="InterPro" id="IPR039954">
    <property type="entry name" value="DUF5527"/>
</dbReference>
<feature type="region of interest" description="Disordered" evidence="1">
    <location>
        <begin position="119"/>
        <end position="145"/>
    </location>
</feature>
<evidence type="ECO:0000256" key="1">
    <source>
        <dbReference type="SAM" id="MobiDB-lite"/>
    </source>
</evidence>
<reference evidence="3" key="1">
    <citation type="submission" date="2025-08" db="UniProtKB">
        <authorList>
            <consortium name="Ensembl"/>
        </authorList>
    </citation>
    <scope>IDENTIFICATION</scope>
</reference>
<keyword evidence="4" id="KW-1185">Reference proteome</keyword>
<keyword evidence="2" id="KW-0812">Transmembrane</keyword>
<evidence type="ECO:0000313" key="3">
    <source>
        <dbReference type="Ensembl" id="ENSGMOP00000061582.1"/>
    </source>
</evidence>
<protein>
    <submittedName>
        <fullName evidence="3">Uncharacterized protein</fullName>
    </submittedName>
</protein>
<keyword evidence="2" id="KW-1133">Transmembrane helix</keyword>
<evidence type="ECO:0000256" key="2">
    <source>
        <dbReference type="SAM" id="Phobius"/>
    </source>
</evidence>
<keyword evidence="2" id="KW-0472">Membrane</keyword>
<feature type="compositionally biased region" description="Gly residues" evidence="1">
    <location>
        <begin position="85"/>
        <end position="98"/>
    </location>
</feature>
<accession>A0A8C5CIJ8</accession>
<feature type="region of interest" description="Disordered" evidence="1">
    <location>
        <begin position="1"/>
        <end position="23"/>
    </location>
</feature>
<reference evidence="3" key="2">
    <citation type="submission" date="2025-09" db="UniProtKB">
        <authorList>
            <consortium name="Ensembl"/>
        </authorList>
    </citation>
    <scope>IDENTIFICATION</scope>
</reference>
<proteinExistence type="predicted"/>
<dbReference type="AlphaFoldDB" id="A0A8C5CIJ8"/>
<organism evidence="3 4">
    <name type="scientific">Gadus morhua</name>
    <name type="common">Atlantic cod</name>
    <dbReference type="NCBI Taxonomy" id="8049"/>
    <lineage>
        <taxon>Eukaryota</taxon>
        <taxon>Metazoa</taxon>
        <taxon>Chordata</taxon>
        <taxon>Craniata</taxon>
        <taxon>Vertebrata</taxon>
        <taxon>Euteleostomi</taxon>
        <taxon>Actinopterygii</taxon>
        <taxon>Neopterygii</taxon>
        <taxon>Teleostei</taxon>
        <taxon>Neoteleostei</taxon>
        <taxon>Acanthomorphata</taxon>
        <taxon>Zeiogadaria</taxon>
        <taxon>Gadariae</taxon>
        <taxon>Gadiformes</taxon>
        <taxon>Gadoidei</taxon>
        <taxon>Gadidae</taxon>
        <taxon>Gadus</taxon>
    </lineage>
</organism>
<evidence type="ECO:0000313" key="4">
    <source>
        <dbReference type="Proteomes" id="UP000694546"/>
    </source>
</evidence>
<feature type="transmembrane region" description="Helical" evidence="2">
    <location>
        <begin position="46"/>
        <end position="67"/>
    </location>
</feature>